<name>A0ACB9ZTB5_CATRO</name>
<reference evidence="2" key="1">
    <citation type="journal article" date="2023" name="Nat. Plants">
        <title>Single-cell RNA sequencing provides a high-resolution roadmap for understanding the multicellular compartmentation of specialized metabolism.</title>
        <authorList>
            <person name="Sun S."/>
            <person name="Shen X."/>
            <person name="Li Y."/>
            <person name="Li Y."/>
            <person name="Wang S."/>
            <person name="Li R."/>
            <person name="Zhang H."/>
            <person name="Shen G."/>
            <person name="Guo B."/>
            <person name="Wei J."/>
            <person name="Xu J."/>
            <person name="St-Pierre B."/>
            <person name="Chen S."/>
            <person name="Sun C."/>
        </authorList>
    </citation>
    <scope>NUCLEOTIDE SEQUENCE [LARGE SCALE GENOMIC DNA]</scope>
</reference>
<protein>
    <submittedName>
        <fullName evidence="1">Uncharacterized protein</fullName>
    </submittedName>
</protein>
<gene>
    <name evidence="1" type="ORF">M9H77_36511</name>
</gene>
<keyword evidence="2" id="KW-1185">Reference proteome</keyword>
<dbReference type="EMBL" id="CM044708">
    <property type="protein sequence ID" value="KAI5650506.1"/>
    <property type="molecule type" value="Genomic_DNA"/>
</dbReference>
<sequence>MGLHTFWRYASLSFRHYSLPEGSFYSVSTLMSSSSNENGPLPESHSDQQPQIDESRILNQLSDILPIYDNQSIHKPPIGNLMDKHFETRAVDGFLQPEDKLHGVFLQKLCGKSAIVSALTNVDVELTIDILAKVVNSGSLDGEAMVTFFNWAVKQANISKDLDSYHVILKALGRRKYFKKHMVDMLCDMSKWGIIPIRETLLIVMDSFIRARQVSKGIQIFYNLEDYGTFFLGTRVSVHMLSKFGRISEVERNLEAMVEIGLDPDSLTYSYILEGLGRIDDALKIFRELEEMGCMLNVEVYNAMISNFTSAGNIDEGLIYHKQMLWCNYSPNMDTYIRLNLLR</sequence>
<proteinExistence type="predicted"/>
<organism evidence="1 2">
    <name type="scientific">Catharanthus roseus</name>
    <name type="common">Madagascar periwinkle</name>
    <name type="synonym">Vinca rosea</name>
    <dbReference type="NCBI Taxonomy" id="4058"/>
    <lineage>
        <taxon>Eukaryota</taxon>
        <taxon>Viridiplantae</taxon>
        <taxon>Streptophyta</taxon>
        <taxon>Embryophyta</taxon>
        <taxon>Tracheophyta</taxon>
        <taxon>Spermatophyta</taxon>
        <taxon>Magnoliopsida</taxon>
        <taxon>eudicotyledons</taxon>
        <taxon>Gunneridae</taxon>
        <taxon>Pentapetalae</taxon>
        <taxon>asterids</taxon>
        <taxon>lamiids</taxon>
        <taxon>Gentianales</taxon>
        <taxon>Apocynaceae</taxon>
        <taxon>Rauvolfioideae</taxon>
        <taxon>Vinceae</taxon>
        <taxon>Catharanthinae</taxon>
        <taxon>Catharanthus</taxon>
    </lineage>
</organism>
<accession>A0ACB9ZTB5</accession>
<dbReference type="Proteomes" id="UP001060085">
    <property type="component" value="Linkage Group LG08"/>
</dbReference>
<evidence type="ECO:0000313" key="1">
    <source>
        <dbReference type="EMBL" id="KAI5650506.1"/>
    </source>
</evidence>
<evidence type="ECO:0000313" key="2">
    <source>
        <dbReference type="Proteomes" id="UP001060085"/>
    </source>
</evidence>
<comment type="caution">
    <text evidence="1">The sequence shown here is derived from an EMBL/GenBank/DDBJ whole genome shotgun (WGS) entry which is preliminary data.</text>
</comment>